<dbReference type="AlphaFoldDB" id="A0A1G9WUP3"/>
<dbReference type="OrthoDB" id="9795813at2"/>
<accession>A0A1G9WUP3</accession>
<feature type="transmembrane region" description="Helical" evidence="1">
    <location>
        <begin position="82"/>
        <end position="103"/>
    </location>
</feature>
<keyword evidence="3" id="KW-1185">Reference proteome</keyword>
<keyword evidence="1" id="KW-0472">Membrane</keyword>
<protein>
    <submittedName>
        <fullName evidence="2">Thiamine transporter</fullName>
    </submittedName>
</protein>
<proteinExistence type="predicted"/>
<feature type="transmembrane region" description="Helical" evidence="1">
    <location>
        <begin position="7"/>
        <end position="25"/>
    </location>
</feature>
<feature type="transmembrane region" description="Helical" evidence="1">
    <location>
        <begin position="115"/>
        <end position="140"/>
    </location>
</feature>
<dbReference type="RefSeq" id="WP_092638488.1">
    <property type="nucleotide sequence ID" value="NZ_FNID01000007.1"/>
</dbReference>
<feature type="transmembrane region" description="Helical" evidence="1">
    <location>
        <begin position="185"/>
        <end position="203"/>
    </location>
</feature>
<dbReference type="EMBL" id="FNID01000007">
    <property type="protein sequence ID" value="SDM88272.1"/>
    <property type="molecule type" value="Genomic_DNA"/>
</dbReference>
<dbReference type="GO" id="GO:0015234">
    <property type="term" value="F:thiamine transmembrane transporter activity"/>
    <property type="evidence" value="ECO:0007669"/>
    <property type="project" value="InterPro"/>
</dbReference>
<dbReference type="Pfam" id="PF09515">
    <property type="entry name" value="Thia_YuaJ"/>
    <property type="match status" value="1"/>
</dbReference>
<reference evidence="2 3" key="1">
    <citation type="submission" date="2016-10" db="EMBL/GenBank/DDBJ databases">
        <authorList>
            <person name="de Groot N.N."/>
        </authorList>
    </citation>
    <scope>NUCLEOTIDE SEQUENCE [LARGE SCALE GENOMIC DNA]</scope>
    <source>
        <strain evidence="2 3">CGMCC 1.5012</strain>
    </source>
</reference>
<dbReference type="Gene3D" id="1.10.1760.20">
    <property type="match status" value="1"/>
</dbReference>
<dbReference type="Proteomes" id="UP000199182">
    <property type="component" value="Unassembled WGS sequence"/>
</dbReference>
<keyword evidence="1" id="KW-1133">Transmembrane helix</keyword>
<gene>
    <name evidence="2" type="ORF">SAMN05192585_1073</name>
</gene>
<dbReference type="STRING" id="258515.SAMN05192585_1073"/>
<sequence>MEKNKTRLLAESGLMIALAAILSLIKFIPMPYGGSVTLCSMLPIMLISYRNGIKWGLFTGFAYGIVQLILDIPSGIFKGVTLGSVVGVILFDYLIAFTCLGLAGLFRKAVKNPSLAILCGVIVSGLLRYLSHAISGFIFYSSYAEWFFSQEGFTLGQNILNKYSGTTLSIIYTLFYNGTFMIPEIIITAVVAVLVGGIFTLTAKKAAAK</sequence>
<evidence type="ECO:0000313" key="3">
    <source>
        <dbReference type="Proteomes" id="UP000199182"/>
    </source>
</evidence>
<dbReference type="InterPro" id="IPR012651">
    <property type="entry name" value="Thia_Transptr_ThiT"/>
</dbReference>
<name>A0A1G9WUP3_9FIRM</name>
<feature type="transmembrane region" description="Helical" evidence="1">
    <location>
        <begin position="56"/>
        <end position="76"/>
    </location>
</feature>
<evidence type="ECO:0000313" key="2">
    <source>
        <dbReference type="EMBL" id="SDM88272.1"/>
    </source>
</evidence>
<evidence type="ECO:0000256" key="1">
    <source>
        <dbReference type="SAM" id="Phobius"/>
    </source>
</evidence>
<organism evidence="2 3">
    <name type="scientific">Acetanaerobacterium elongatum</name>
    <dbReference type="NCBI Taxonomy" id="258515"/>
    <lineage>
        <taxon>Bacteria</taxon>
        <taxon>Bacillati</taxon>
        <taxon>Bacillota</taxon>
        <taxon>Clostridia</taxon>
        <taxon>Eubacteriales</taxon>
        <taxon>Oscillospiraceae</taxon>
        <taxon>Acetanaerobacterium</taxon>
    </lineage>
</organism>
<dbReference type="GO" id="GO:0005886">
    <property type="term" value="C:plasma membrane"/>
    <property type="evidence" value="ECO:0007669"/>
    <property type="project" value="InterPro"/>
</dbReference>
<keyword evidence="1" id="KW-0812">Transmembrane</keyword>